<feature type="compositionally biased region" description="Polar residues" evidence="1">
    <location>
        <begin position="282"/>
        <end position="299"/>
    </location>
</feature>
<feature type="compositionally biased region" description="Low complexity" evidence="1">
    <location>
        <begin position="43"/>
        <end position="55"/>
    </location>
</feature>
<accession>A0A5E8BI94</accession>
<sequence length="802" mass="84715">MSHRLTDFYDASPANSPKLQRQKLLQHSAKPQLAKAAPVYGRATTAASTTELSLPPNAPGMPPLPSSTRSSATSSPVSPVISRATAAGYSATLSLSDASAKLKAAGRMCGPVSSSSSASSSSSSSSSSSVNGKGHHRHSSSSVASTPIESVENSPQDSVVRISSPIPVVLSPVPLRQSSLTSPVGSPLSSSPPSSLQFIPSGSTSNSRRTAIPKTRSPMGASVSTPALIPVSVPVPSRSSSPHKTTPSPGHNGSSYHSNHHHGYGHHHASSSSMSAAASAALRQQTISPPGGLSTSVTFGSRGGGLSNRYVRGGTVNTNSNMAISTPGTIPAAEALIRQVFLPREPANVDWRVRLPSLSRFDGVNVELYALIAVLCRTFVLSWYGSIVDDAGFLRDIAQTVAECTRRVEERLLRTDTYSLLLDELPLLLEMHVRDLRMVRARMGSAVLPRDSEEAAFHAVRPLPALDSPEDESLFLKVLAKGLVVSLLGEKDAMSPVARTLVASIIETVGLAGTVEKLSEPWMIYDMITKLLDAFVPLTDDSNSNGGGNGGRGGGGSGGGGRSVNTTINETSVAKLEWWPVSQQAGVLYGRVVSYCGALVTAGGRWAAFVLSFAGGDETSLERARVPVVASGVFSCANAMLRVSTQRPLLAAAVRVLSSPFAFGRLRKVANRITAHGLERYLTNAGTMTAVIRAARMALFSEEGTGPMNPGRVPPDEEEKKQIRASAMRSIYLRVPDHVRGVLFGDDTRNGVYEMLDLFGNKQVNKHLIYSIIDHLVTTLVPELTESTPQELLDEIKVGKGK</sequence>
<feature type="compositionally biased region" description="Gly residues" evidence="1">
    <location>
        <begin position="545"/>
        <end position="562"/>
    </location>
</feature>
<gene>
    <name evidence="3" type="ORF">SAPINGB_P001790</name>
</gene>
<evidence type="ECO:0000313" key="3">
    <source>
        <dbReference type="EMBL" id="VVT48460.1"/>
    </source>
</evidence>
<organism evidence="3 4">
    <name type="scientific">Magnusiomyces paraingens</name>
    <dbReference type="NCBI Taxonomy" id="2606893"/>
    <lineage>
        <taxon>Eukaryota</taxon>
        <taxon>Fungi</taxon>
        <taxon>Dikarya</taxon>
        <taxon>Ascomycota</taxon>
        <taxon>Saccharomycotina</taxon>
        <taxon>Dipodascomycetes</taxon>
        <taxon>Dipodascales</taxon>
        <taxon>Dipodascaceae</taxon>
        <taxon>Magnusiomyces</taxon>
    </lineage>
</organism>
<proteinExistence type="predicted"/>
<dbReference type="PANTHER" id="PTHR22775">
    <property type="entry name" value="SORTING NEXIN"/>
    <property type="match status" value="1"/>
</dbReference>
<keyword evidence="4" id="KW-1185">Reference proteome</keyword>
<feature type="region of interest" description="Disordered" evidence="1">
    <location>
        <begin position="108"/>
        <end position="156"/>
    </location>
</feature>
<feature type="compositionally biased region" description="Low complexity" evidence="1">
    <location>
        <begin position="270"/>
        <end position="281"/>
    </location>
</feature>
<dbReference type="SMART" id="SM00313">
    <property type="entry name" value="PXA"/>
    <property type="match status" value="1"/>
</dbReference>
<reference evidence="3 4" key="1">
    <citation type="submission" date="2019-09" db="EMBL/GenBank/DDBJ databases">
        <authorList>
            <person name="Brejova B."/>
        </authorList>
    </citation>
    <scope>NUCLEOTIDE SEQUENCE [LARGE SCALE GENOMIC DNA]</scope>
</reference>
<evidence type="ECO:0000313" key="4">
    <source>
        <dbReference type="Proteomes" id="UP000398389"/>
    </source>
</evidence>
<dbReference type="OrthoDB" id="5582218at2759"/>
<dbReference type="AlphaFoldDB" id="A0A5E8BI94"/>
<feature type="region of interest" description="Disordered" evidence="1">
    <location>
        <begin position="543"/>
        <end position="564"/>
    </location>
</feature>
<feature type="domain" description="PXA" evidence="2">
    <location>
        <begin position="361"/>
        <end position="536"/>
    </location>
</feature>
<feature type="region of interest" description="Disordered" evidence="1">
    <location>
        <begin position="1"/>
        <end position="77"/>
    </location>
</feature>
<feature type="compositionally biased region" description="Low complexity" evidence="1">
    <location>
        <begin position="176"/>
        <end position="201"/>
    </location>
</feature>
<dbReference type="PANTHER" id="PTHR22775:SF3">
    <property type="entry name" value="SORTING NEXIN-13"/>
    <property type="match status" value="1"/>
</dbReference>
<evidence type="ECO:0000259" key="2">
    <source>
        <dbReference type="PROSITE" id="PS51207"/>
    </source>
</evidence>
<feature type="compositionally biased region" description="Pro residues" evidence="1">
    <location>
        <begin position="56"/>
        <end position="65"/>
    </location>
</feature>
<dbReference type="PROSITE" id="PS51207">
    <property type="entry name" value="PXA"/>
    <property type="match status" value="1"/>
</dbReference>
<name>A0A5E8BI94_9ASCO</name>
<dbReference type="RefSeq" id="XP_031852401.1">
    <property type="nucleotide sequence ID" value="XM_031996510.1"/>
</dbReference>
<dbReference type="Proteomes" id="UP000398389">
    <property type="component" value="Unassembled WGS sequence"/>
</dbReference>
<dbReference type="GO" id="GO:0035091">
    <property type="term" value="F:phosphatidylinositol binding"/>
    <property type="evidence" value="ECO:0007669"/>
    <property type="project" value="TreeGrafter"/>
</dbReference>
<feature type="region of interest" description="Disordered" evidence="1">
    <location>
        <begin position="176"/>
        <end position="300"/>
    </location>
</feature>
<feature type="compositionally biased region" description="Polar residues" evidence="1">
    <location>
        <begin position="140"/>
        <end position="156"/>
    </location>
</feature>
<feature type="compositionally biased region" description="Low complexity" evidence="1">
    <location>
        <begin position="230"/>
        <end position="242"/>
    </location>
</feature>
<feature type="compositionally biased region" description="Low complexity" evidence="1">
    <location>
        <begin position="113"/>
        <end position="129"/>
    </location>
</feature>
<feature type="compositionally biased region" description="Polar residues" evidence="1">
    <location>
        <begin position="13"/>
        <end position="25"/>
    </location>
</feature>
<evidence type="ECO:0000256" key="1">
    <source>
        <dbReference type="SAM" id="MobiDB-lite"/>
    </source>
</evidence>
<feature type="compositionally biased region" description="Low complexity" evidence="1">
    <location>
        <begin position="66"/>
        <end position="77"/>
    </location>
</feature>
<dbReference type="EMBL" id="CABVLU010000002">
    <property type="protein sequence ID" value="VVT48460.1"/>
    <property type="molecule type" value="Genomic_DNA"/>
</dbReference>
<dbReference type="GeneID" id="43580610"/>
<feature type="compositionally biased region" description="Basic residues" evidence="1">
    <location>
        <begin position="258"/>
        <end position="269"/>
    </location>
</feature>
<dbReference type="InterPro" id="IPR003114">
    <property type="entry name" value="Phox_assoc"/>
</dbReference>
<protein>
    <recommendedName>
        <fullName evidence="2">PXA domain-containing protein</fullName>
    </recommendedName>
</protein>
<dbReference type="Pfam" id="PF02194">
    <property type="entry name" value="PXA"/>
    <property type="match status" value="1"/>
</dbReference>